<comment type="pathway">
    <text evidence="6">Cofactor metabolism; pyridoxal 5'-phosphate salvage; pyridoxal 5'-phosphate from pyridoxine 5'-phosphate: step 1/1.</text>
</comment>
<dbReference type="RefSeq" id="WP_131000930.1">
    <property type="nucleotide sequence ID" value="NZ_JBHSZR010000002.1"/>
</dbReference>
<comment type="cofactor">
    <cofactor evidence="6 7">
        <name>FMN</name>
        <dbReference type="ChEBI" id="CHEBI:58210"/>
    </cofactor>
    <text evidence="6 7">Binds 1 FMN per subunit.</text>
</comment>
<dbReference type="NCBIfam" id="NF004231">
    <property type="entry name" value="PRK05679.1"/>
    <property type="match status" value="1"/>
</dbReference>
<reference evidence="10 11" key="1">
    <citation type="submission" date="2019-02" db="EMBL/GenBank/DDBJ databases">
        <title>Hansschlegelia quercus sp. nov., a novel methylotrophic bacterium from buds of oak (Quercus robur L.).</title>
        <authorList>
            <person name="Agafonova N.V."/>
            <person name="Kaparullina E.N."/>
            <person name="Grouzdev D.S."/>
            <person name="Doronina N.V."/>
        </authorList>
    </citation>
    <scope>NUCLEOTIDE SEQUENCE [LARGE SCALE GENOMIC DNA]</scope>
    <source>
        <strain evidence="10 11">Dub</strain>
    </source>
</reference>
<feature type="binding site" evidence="6">
    <location>
        <position position="117"/>
    </location>
    <ligand>
        <name>substrate</name>
    </ligand>
</feature>
<organism evidence="10 11">
    <name type="scientific">Hansschlegelia quercus</name>
    <dbReference type="NCBI Taxonomy" id="2528245"/>
    <lineage>
        <taxon>Bacteria</taxon>
        <taxon>Pseudomonadati</taxon>
        <taxon>Pseudomonadota</taxon>
        <taxon>Alphaproteobacteria</taxon>
        <taxon>Hyphomicrobiales</taxon>
        <taxon>Methylopilaceae</taxon>
        <taxon>Hansschlegelia</taxon>
    </lineage>
</organism>
<dbReference type="PANTHER" id="PTHR10851:SF0">
    <property type="entry name" value="PYRIDOXINE-5'-PHOSPHATE OXIDASE"/>
    <property type="match status" value="1"/>
</dbReference>
<feature type="binding site" evidence="6 7">
    <location>
        <position position="181"/>
    </location>
    <ligand>
        <name>FMN</name>
        <dbReference type="ChEBI" id="CHEBI:58210"/>
    </ligand>
</feature>
<feature type="binding site" evidence="6 7">
    <location>
        <position position="171"/>
    </location>
    <ligand>
        <name>FMN</name>
        <dbReference type="ChEBI" id="CHEBI:58210"/>
    </ligand>
</feature>
<evidence type="ECO:0000256" key="2">
    <source>
        <dbReference type="ARBA" id="ARBA00022630"/>
    </source>
</evidence>
<feature type="binding site" evidence="6 7">
    <location>
        <begin position="62"/>
        <end position="63"/>
    </location>
    <ligand>
        <name>FMN</name>
        <dbReference type="ChEBI" id="CHEBI:58210"/>
    </ligand>
</feature>
<evidence type="ECO:0000256" key="5">
    <source>
        <dbReference type="ARBA" id="ARBA00023096"/>
    </source>
</evidence>
<dbReference type="AlphaFoldDB" id="A0A4Q9GKF6"/>
<feature type="binding site" evidence="6 7">
    <location>
        <position position="91"/>
    </location>
    <ligand>
        <name>FMN</name>
        <dbReference type="ChEBI" id="CHEBI:58210"/>
    </ligand>
</feature>
<comment type="catalytic activity">
    <reaction evidence="6">
        <text>pyridoxamine 5'-phosphate + O2 + H2O = pyridoxal 5'-phosphate + H2O2 + NH4(+)</text>
        <dbReference type="Rhea" id="RHEA:15817"/>
        <dbReference type="ChEBI" id="CHEBI:15377"/>
        <dbReference type="ChEBI" id="CHEBI:15379"/>
        <dbReference type="ChEBI" id="CHEBI:16240"/>
        <dbReference type="ChEBI" id="CHEBI:28938"/>
        <dbReference type="ChEBI" id="CHEBI:58451"/>
        <dbReference type="ChEBI" id="CHEBI:597326"/>
        <dbReference type="EC" id="1.4.3.5"/>
    </reaction>
</comment>
<protein>
    <recommendedName>
        <fullName evidence="6">Pyridoxine/pyridoxamine 5'-phosphate oxidase</fullName>
        <ecNumber evidence="6">1.4.3.5</ecNumber>
    </recommendedName>
    <alternativeName>
        <fullName evidence="6">PNP/PMP oxidase</fullName>
        <shortName evidence="6">PNPOx</shortName>
    </alternativeName>
    <alternativeName>
        <fullName evidence="6">Pyridoxal 5'-phosphate synthase</fullName>
    </alternativeName>
</protein>
<dbReference type="HAMAP" id="MF_01629">
    <property type="entry name" value="PdxH"/>
    <property type="match status" value="1"/>
</dbReference>
<feature type="binding site" evidence="6">
    <location>
        <position position="113"/>
    </location>
    <ligand>
        <name>substrate</name>
    </ligand>
</feature>
<comment type="caution">
    <text evidence="6">Lacks conserved residue(s) required for the propagation of feature annotation.</text>
</comment>
<dbReference type="NCBIfam" id="TIGR00558">
    <property type="entry name" value="pdxH"/>
    <property type="match status" value="1"/>
</dbReference>
<feature type="binding site" evidence="6">
    <location>
        <begin position="177"/>
        <end position="179"/>
    </location>
    <ligand>
        <name>substrate</name>
    </ligand>
</feature>
<feature type="binding site" evidence="6 7">
    <location>
        <begin position="126"/>
        <end position="127"/>
    </location>
    <ligand>
        <name>FMN</name>
        <dbReference type="ChEBI" id="CHEBI:58210"/>
    </ligand>
</feature>
<keyword evidence="11" id="KW-1185">Reference proteome</keyword>
<feature type="domain" description="Pyridoxine 5'-phosphate oxidase dimerisation C-terminal" evidence="9">
    <location>
        <begin position="158"/>
        <end position="199"/>
    </location>
</feature>
<comment type="pathway">
    <text evidence="6">Cofactor metabolism; pyridoxal 5'-phosphate salvage; pyridoxal 5'-phosphate from pyridoxamine 5'-phosphate: step 1/1.</text>
</comment>
<dbReference type="PROSITE" id="PS01064">
    <property type="entry name" value="PYRIDOX_OXIDASE"/>
    <property type="match status" value="1"/>
</dbReference>
<evidence type="ECO:0000313" key="10">
    <source>
        <dbReference type="EMBL" id="TBN54678.1"/>
    </source>
</evidence>
<dbReference type="InterPro" id="IPR019740">
    <property type="entry name" value="Pyridox_Oxase_CS"/>
</dbReference>
<dbReference type="EC" id="1.4.3.5" evidence="6"/>
<name>A0A4Q9GKF6_9HYPH</name>
<evidence type="ECO:0000256" key="4">
    <source>
        <dbReference type="ARBA" id="ARBA00023002"/>
    </source>
</evidence>
<feature type="binding site" evidence="6 7">
    <location>
        <position position="69"/>
    </location>
    <ligand>
        <name>FMN</name>
        <dbReference type="ChEBI" id="CHEBI:58210"/>
    </ligand>
</feature>
<dbReference type="GO" id="GO:0008615">
    <property type="term" value="P:pyridoxine biosynthetic process"/>
    <property type="evidence" value="ECO:0007669"/>
    <property type="project" value="UniProtKB-UniRule"/>
</dbReference>
<dbReference type="GO" id="GO:0004733">
    <property type="term" value="F:pyridoxamine phosphate oxidase activity"/>
    <property type="evidence" value="ECO:0007669"/>
    <property type="project" value="UniProtKB-UniRule"/>
</dbReference>
<dbReference type="PANTHER" id="PTHR10851">
    <property type="entry name" value="PYRIDOXINE-5-PHOSPHATE OXIDASE"/>
    <property type="match status" value="1"/>
</dbReference>
<evidence type="ECO:0000259" key="8">
    <source>
        <dbReference type="Pfam" id="PF01243"/>
    </source>
</evidence>
<comment type="caution">
    <text evidence="10">The sequence shown here is derived from an EMBL/GenBank/DDBJ whole genome shotgun (WGS) entry which is preliminary data.</text>
</comment>
<dbReference type="InterPro" id="IPR012349">
    <property type="entry name" value="Split_barrel_FMN-bd"/>
</dbReference>
<dbReference type="UniPathway" id="UPA01068">
    <property type="reaction ID" value="UER00304"/>
</dbReference>
<dbReference type="EMBL" id="SIUB01000001">
    <property type="protein sequence ID" value="TBN54678.1"/>
    <property type="molecule type" value="Genomic_DNA"/>
</dbReference>
<keyword evidence="2 6" id="KW-0285">Flavoprotein</keyword>
<dbReference type="SUPFAM" id="SSF50475">
    <property type="entry name" value="FMN-binding split barrel"/>
    <property type="match status" value="1"/>
</dbReference>
<keyword evidence="5 6" id="KW-0664">Pyridoxine biosynthesis</keyword>
<dbReference type="InterPro" id="IPR000659">
    <property type="entry name" value="Pyridox_Oxase"/>
</dbReference>
<feature type="domain" description="Pyridoxamine 5'-phosphate oxidase N-terminal" evidence="8">
    <location>
        <begin position="25"/>
        <end position="141"/>
    </location>
</feature>
<accession>A0A4Q9GKF6</accession>
<feature type="binding site" evidence="6">
    <location>
        <position position="109"/>
    </location>
    <ligand>
        <name>substrate</name>
    </ligand>
</feature>
<evidence type="ECO:0000259" key="9">
    <source>
        <dbReference type="Pfam" id="PF10590"/>
    </source>
</evidence>
<dbReference type="Pfam" id="PF01243">
    <property type="entry name" value="PNPOx_N"/>
    <property type="match status" value="1"/>
</dbReference>
<keyword evidence="3 6" id="KW-0288">FMN</keyword>
<dbReference type="GO" id="GO:0010181">
    <property type="term" value="F:FMN binding"/>
    <property type="evidence" value="ECO:0007669"/>
    <property type="project" value="UniProtKB-UniRule"/>
</dbReference>
<dbReference type="PIRSF" id="PIRSF000190">
    <property type="entry name" value="Pyd_amn-ph_oxd"/>
    <property type="match status" value="1"/>
</dbReference>
<evidence type="ECO:0000256" key="7">
    <source>
        <dbReference type="PIRSR" id="PIRSR000190-2"/>
    </source>
</evidence>
<dbReference type="Gene3D" id="2.30.110.10">
    <property type="entry name" value="Electron Transport, Fmn-binding Protein, Chain A"/>
    <property type="match status" value="1"/>
</dbReference>
<evidence type="ECO:0000313" key="11">
    <source>
        <dbReference type="Proteomes" id="UP000291613"/>
    </source>
</evidence>
<dbReference type="InterPro" id="IPR011576">
    <property type="entry name" value="Pyridox_Oxase_N"/>
</dbReference>
<proteinExistence type="inferred from homology"/>
<dbReference type="Pfam" id="PF10590">
    <property type="entry name" value="PNP_phzG_C"/>
    <property type="match status" value="1"/>
</dbReference>
<sequence>MSRDFHAADDPFPVFESWLQEAGGTELNDPNAMALATVDADGMPDVRVVLMNGYDARGIVFYTNLGSAKAMELSSQPKAAAVFHWKSLRRQVRFRGTVEQVSAEEADAYYATRPRMSRIGAWASHQSHPLSSRAELENAVAARESEFEGREPPRPTWWSGFRIVPISVEFWLDMPYRLHDRATFTRGGDGGWSRTRLYP</sequence>
<gene>
    <name evidence="6 10" type="primary">pdxH</name>
    <name evidence="10" type="ORF">EYR15_00440</name>
</gene>
<dbReference type="InterPro" id="IPR019576">
    <property type="entry name" value="Pyridoxamine_oxidase_dimer_C"/>
</dbReference>
<dbReference type="Proteomes" id="UP000291613">
    <property type="component" value="Unassembled WGS sequence"/>
</dbReference>
<comment type="catalytic activity">
    <reaction evidence="6">
        <text>pyridoxine 5'-phosphate + O2 = pyridoxal 5'-phosphate + H2O2</text>
        <dbReference type="Rhea" id="RHEA:15149"/>
        <dbReference type="ChEBI" id="CHEBI:15379"/>
        <dbReference type="ChEBI" id="CHEBI:16240"/>
        <dbReference type="ChEBI" id="CHEBI:58589"/>
        <dbReference type="ChEBI" id="CHEBI:597326"/>
        <dbReference type="EC" id="1.4.3.5"/>
    </reaction>
</comment>
<evidence type="ECO:0000256" key="6">
    <source>
        <dbReference type="HAMAP-Rule" id="MF_01629"/>
    </source>
</evidence>
<evidence type="ECO:0000256" key="1">
    <source>
        <dbReference type="ARBA" id="ARBA00007301"/>
    </source>
</evidence>
<dbReference type="OrthoDB" id="9780392at2"/>
<comment type="subunit">
    <text evidence="6">Homodimer.</text>
</comment>
<comment type="function">
    <text evidence="6">Catalyzes the oxidation of either pyridoxine 5'-phosphate (PNP) or pyridoxamine 5'-phosphate (PMP) into pyridoxal 5'-phosphate (PLP).</text>
</comment>
<comment type="similarity">
    <text evidence="1 6">Belongs to the pyridoxamine 5'-phosphate oxidase family.</text>
</comment>
<keyword evidence="4 6" id="KW-0560">Oxidoreductase</keyword>
<evidence type="ECO:0000256" key="3">
    <source>
        <dbReference type="ARBA" id="ARBA00022643"/>
    </source>
</evidence>